<sequence>MYFVKSRDAGWDCKKSGWNVGGPGLGCFGLNRPGWTQLTRLELFQPNWTLERKRVGSDSSGGFLESAQLFRKAKRMLNIPVTRLAVQRETTLPEALDGILMQDRWFPTPKRIPEVTVVVVWFQSYRARPRNRPNWVVFGSDITTVAPDGILTQGQWLLTPKRPPEVTVVIVRRKESRIDSICKENHG</sequence>
<dbReference type="EMBL" id="PGOL01000274">
    <property type="protein sequence ID" value="PKI73453.1"/>
    <property type="molecule type" value="Genomic_DNA"/>
</dbReference>
<dbReference type="Proteomes" id="UP000233551">
    <property type="component" value="Unassembled WGS sequence"/>
</dbReference>
<comment type="caution">
    <text evidence="1">The sequence shown here is derived from an EMBL/GenBank/DDBJ whole genome shotgun (WGS) entry which is preliminary data.</text>
</comment>
<proteinExistence type="predicted"/>
<name>A0A2I0KYM0_PUNGR</name>
<reference evidence="1 2" key="1">
    <citation type="submission" date="2017-11" db="EMBL/GenBank/DDBJ databases">
        <title>De-novo sequencing of pomegranate (Punica granatum L.) genome.</title>
        <authorList>
            <person name="Akparov Z."/>
            <person name="Amiraslanov A."/>
            <person name="Hajiyeva S."/>
            <person name="Abbasov M."/>
            <person name="Kaur K."/>
            <person name="Hamwieh A."/>
            <person name="Solovyev V."/>
            <person name="Salamov A."/>
            <person name="Braich B."/>
            <person name="Kosarev P."/>
            <person name="Mahmoud A."/>
            <person name="Hajiyev E."/>
            <person name="Babayeva S."/>
            <person name="Izzatullayeva V."/>
            <person name="Mammadov A."/>
            <person name="Mammadov A."/>
            <person name="Sharifova S."/>
            <person name="Ojaghi J."/>
            <person name="Eynullazada K."/>
            <person name="Bayramov B."/>
            <person name="Abdulazimova A."/>
            <person name="Shahmuradov I."/>
        </authorList>
    </citation>
    <scope>NUCLEOTIDE SEQUENCE [LARGE SCALE GENOMIC DNA]</scope>
    <source>
        <strain evidence="2">cv. AG2017</strain>
        <tissue evidence="1">Leaf</tissue>
    </source>
</reference>
<gene>
    <name evidence="1" type="ORF">CRG98_006161</name>
</gene>
<dbReference type="AlphaFoldDB" id="A0A2I0KYM0"/>
<protein>
    <submittedName>
        <fullName evidence="1">Uncharacterized protein</fullName>
    </submittedName>
</protein>
<evidence type="ECO:0000313" key="2">
    <source>
        <dbReference type="Proteomes" id="UP000233551"/>
    </source>
</evidence>
<keyword evidence="2" id="KW-1185">Reference proteome</keyword>
<evidence type="ECO:0000313" key="1">
    <source>
        <dbReference type="EMBL" id="PKI73453.1"/>
    </source>
</evidence>
<organism evidence="1 2">
    <name type="scientific">Punica granatum</name>
    <name type="common">Pomegranate</name>
    <dbReference type="NCBI Taxonomy" id="22663"/>
    <lineage>
        <taxon>Eukaryota</taxon>
        <taxon>Viridiplantae</taxon>
        <taxon>Streptophyta</taxon>
        <taxon>Embryophyta</taxon>
        <taxon>Tracheophyta</taxon>
        <taxon>Spermatophyta</taxon>
        <taxon>Magnoliopsida</taxon>
        <taxon>eudicotyledons</taxon>
        <taxon>Gunneridae</taxon>
        <taxon>Pentapetalae</taxon>
        <taxon>rosids</taxon>
        <taxon>malvids</taxon>
        <taxon>Myrtales</taxon>
        <taxon>Lythraceae</taxon>
        <taxon>Punica</taxon>
    </lineage>
</organism>
<accession>A0A2I0KYM0</accession>